<keyword evidence="2" id="KW-1185">Reference proteome</keyword>
<name>A0ABU6TFI5_9FABA</name>
<organism evidence="1 2">
    <name type="scientific">Stylosanthes scabra</name>
    <dbReference type="NCBI Taxonomy" id="79078"/>
    <lineage>
        <taxon>Eukaryota</taxon>
        <taxon>Viridiplantae</taxon>
        <taxon>Streptophyta</taxon>
        <taxon>Embryophyta</taxon>
        <taxon>Tracheophyta</taxon>
        <taxon>Spermatophyta</taxon>
        <taxon>Magnoliopsida</taxon>
        <taxon>eudicotyledons</taxon>
        <taxon>Gunneridae</taxon>
        <taxon>Pentapetalae</taxon>
        <taxon>rosids</taxon>
        <taxon>fabids</taxon>
        <taxon>Fabales</taxon>
        <taxon>Fabaceae</taxon>
        <taxon>Papilionoideae</taxon>
        <taxon>50 kb inversion clade</taxon>
        <taxon>dalbergioids sensu lato</taxon>
        <taxon>Dalbergieae</taxon>
        <taxon>Pterocarpus clade</taxon>
        <taxon>Stylosanthes</taxon>
    </lineage>
</organism>
<sequence length="310" mass="35589">MRPQETKNSNLGASVQGVRLHDPTVCLHRLEIQFWLLSVNTVLSHGFSCAIARVMPSHEPLVRSHGYTIYSQMVGKGKEVAFASTPSRTCTTRNSNRGRENEYPDERYKSLANAKRAKTLENQGNTHERIISFSEGEPDFMHYRIEGLGWGFMYNSFIPINMNIHQLIMANIDPRTHATTFLMEHALLIYVLMTEGIVNLPRIMRDVMLKRPTVNSRNLLPYLMFIARLANQYHVPQNARDEIVKIREVDMYCPYGDRKGEQARVRHSRIITPPQAPPIPPGTTISYYCSIYFYQAVTRAFSEAHYEIPA</sequence>
<accession>A0ABU6TFI5</accession>
<gene>
    <name evidence="1" type="ORF">PIB30_044213</name>
</gene>
<evidence type="ECO:0000313" key="2">
    <source>
        <dbReference type="Proteomes" id="UP001341840"/>
    </source>
</evidence>
<protein>
    <submittedName>
        <fullName evidence="1">Uncharacterized protein</fullName>
    </submittedName>
</protein>
<evidence type="ECO:0000313" key="1">
    <source>
        <dbReference type="EMBL" id="MED6147457.1"/>
    </source>
</evidence>
<proteinExistence type="predicted"/>
<reference evidence="1 2" key="1">
    <citation type="journal article" date="2023" name="Plants (Basel)">
        <title>Bridging the Gap: Combining Genomics and Transcriptomics Approaches to Understand Stylosanthes scabra, an Orphan Legume from the Brazilian Caatinga.</title>
        <authorList>
            <person name="Ferreira-Neto J.R.C."/>
            <person name="da Silva M.D."/>
            <person name="Binneck E."/>
            <person name="de Melo N.F."/>
            <person name="da Silva R.H."/>
            <person name="de Melo A.L.T.M."/>
            <person name="Pandolfi V."/>
            <person name="Bustamante F.O."/>
            <person name="Brasileiro-Vidal A.C."/>
            <person name="Benko-Iseppon A.M."/>
        </authorList>
    </citation>
    <scope>NUCLEOTIDE SEQUENCE [LARGE SCALE GENOMIC DNA]</scope>
    <source>
        <tissue evidence="1">Leaves</tissue>
    </source>
</reference>
<comment type="caution">
    <text evidence="1">The sequence shown here is derived from an EMBL/GenBank/DDBJ whole genome shotgun (WGS) entry which is preliminary data.</text>
</comment>
<dbReference type="EMBL" id="JASCZI010090883">
    <property type="protein sequence ID" value="MED6147457.1"/>
    <property type="molecule type" value="Genomic_DNA"/>
</dbReference>
<dbReference type="Proteomes" id="UP001341840">
    <property type="component" value="Unassembled WGS sequence"/>
</dbReference>